<dbReference type="PIRSF" id="PIRSF000390">
    <property type="entry name" value="PLP_StrS"/>
    <property type="match status" value="1"/>
</dbReference>
<gene>
    <name evidence="5" type="primary">rfbH</name>
    <name evidence="5" type="ORF">GJJ64_00610</name>
</gene>
<dbReference type="SUPFAM" id="SSF53383">
    <property type="entry name" value="PLP-dependent transferases"/>
    <property type="match status" value="1"/>
</dbReference>
<dbReference type="FunFam" id="3.40.640.10:FF:000079">
    <property type="entry name" value="LPS biosynthesis protein"/>
    <property type="match status" value="1"/>
</dbReference>
<name>A0A7K0FJT0_9SPHI</name>
<dbReference type="PANTHER" id="PTHR30244:SF34">
    <property type="entry name" value="DTDP-4-AMINO-4,6-DIDEOXYGALACTOSE TRANSAMINASE"/>
    <property type="match status" value="1"/>
</dbReference>
<dbReference type="InterPro" id="IPR015422">
    <property type="entry name" value="PyrdxlP-dep_Trfase_small"/>
</dbReference>
<evidence type="ECO:0000256" key="1">
    <source>
        <dbReference type="ARBA" id="ARBA00001933"/>
    </source>
</evidence>
<dbReference type="NCBIfam" id="NF011936">
    <property type="entry name" value="PRK15407.1"/>
    <property type="match status" value="1"/>
</dbReference>
<keyword evidence="2 4" id="KW-0663">Pyridoxal phosphate</keyword>
<protein>
    <submittedName>
        <fullName evidence="5">Lipopolysaccharide biosynthesis protein RfbH</fullName>
    </submittedName>
</protein>
<comment type="similarity">
    <text evidence="3 4">Belongs to the DegT/DnrJ/EryC1 family.</text>
</comment>
<dbReference type="EMBL" id="WKJI01000001">
    <property type="protein sequence ID" value="MRX45685.1"/>
    <property type="molecule type" value="Genomic_DNA"/>
</dbReference>
<proteinExistence type="inferred from homology"/>
<dbReference type="AlphaFoldDB" id="A0A7K0FJT0"/>
<evidence type="ECO:0000256" key="3">
    <source>
        <dbReference type="ARBA" id="ARBA00037999"/>
    </source>
</evidence>
<evidence type="ECO:0000256" key="4">
    <source>
        <dbReference type="RuleBase" id="RU004508"/>
    </source>
</evidence>
<evidence type="ECO:0000256" key="2">
    <source>
        <dbReference type="ARBA" id="ARBA00022898"/>
    </source>
</evidence>
<accession>A0A7K0FJT0</accession>
<dbReference type="RefSeq" id="WP_154285855.1">
    <property type="nucleotide sequence ID" value="NZ_WKJI01000001.1"/>
</dbReference>
<dbReference type="CDD" id="cd00616">
    <property type="entry name" value="AHBA_syn"/>
    <property type="match status" value="1"/>
</dbReference>
<dbReference type="Proteomes" id="UP000462931">
    <property type="component" value="Unassembled WGS sequence"/>
</dbReference>
<evidence type="ECO:0000313" key="5">
    <source>
        <dbReference type="EMBL" id="MRX45685.1"/>
    </source>
</evidence>
<organism evidence="5 6">
    <name type="scientific">Pedobacter puniceum</name>
    <dbReference type="NCBI Taxonomy" id="2666136"/>
    <lineage>
        <taxon>Bacteria</taxon>
        <taxon>Pseudomonadati</taxon>
        <taxon>Bacteroidota</taxon>
        <taxon>Sphingobacteriia</taxon>
        <taxon>Sphingobacteriales</taxon>
        <taxon>Sphingobacteriaceae</taxon>
        <taxon>Pedobacter</taxon>
    </lineage>
</organism>
<comment type="cofactor">
    <cofactor evidence="1">
        <name>pyridoxal 5'-phosphate</name>
        <dbReference type="ChEBI" id="CHEBI:597326"/>
    </cofactor>
</comment>
<dbReference type="GO" id="GO:0000271">
    <property type="term" value="P:polysaccharide biosynthetic process"/>
    <property type="evidence" value="ECO:0007669"/>
    <property type="project" value="TreeGrafter"/>
</dbReference>
<dbReference type="Gene3D" id="3.40.640.10">
    <property type="entry name" value="Type I PLP-dependent aspartate aminotransferase-like (Major domain)"/>
    <property type="match status" value="1"/>
</dbReference>
<dbReference type="GO" id="GO:0030170">
    <property type="term" value="F:pyridoxal phosphate binding"/>
    <property type="evidence" value="ECO:0007669"/>
    <property type="project" value="TreeGrafter"/>
</dbReference>
<sequence length="436" mass="48486">MNFKNINEDLKGGLNSALSLNINKIITPGIDYIPVTGKVIDEQDLLAGVDAVLDGWLTTGRYAADFERELARYFGSRFSLLVNSGSSANLAAFYALTSPKLGERAIKPGDEVITVAAGFPTTVNPMIQFGCVPVFIDIAIPTYNIKSELIEDAIGPKTKAIMLAHTLGNPFDLATVTALCRKYNLWLIEDDCDSLGATYHGQKTGTFGDLATLSFYPAHHITMGEGGAVLINNTALKKITESFRDWGRDCWCEPGKDNTCGKRFDQCLGKLPNGYDHKYTYSHIGFNLKVTDTQAAIGLSQLQKADIFVTKRRENYALLYKKLKPFEEHFILPESTENSNPSWFGFLITIREGSPIKRNELVQYLENNKIGTRLLFAGNLLKQPAYVNLKHRLVGGLENTDKVMNDAFWLGVWPGLNESHYDYMIAKIESFVAKLK</sequence>
<comment type="caution">
    <text evidence="5">The sequence shown here is derived from an EMBL/GenBank/DDBJ whole genome shotgun (WGS) entry which is preliminary data.</text>
</comment>
<dbReference type="Gene3D" id="3.90.1150.10">
    <property type="entry name" value="Aspartate Aminotransferase, domain 1"/>
    <property type="match status" value="1"/>
</dbReference>
<dbReference type="InterPro" id="IPR000653">
    <property type="entry name" value="DegT/StrS_aminotransferase"/>
</dbReference>
<dbReference type="Pfam" id="PF01041">
    <property type="entry name" value="DegT_DnrJ_EryC1"/>
    <property type="match status" value="1"/>
</dbReference>
<dbReference type="InterPro" id="IPR015424">
    <property type="entry name" value="PyrdxlP-dep_Trfase"/>
</dbReference>
<dbReference type="GO" id="GO:0008483">
    <property type="term" value="F:transaminase activity"/>
    <property type="evidence" value="ECO:0007669"/>
    <property type="project" value="TreeGrafter"/>
</dbReference>
<dbReference type="PANTHER" id="PTHR30244">
    <property type="entry name" value="TRANSAMINASE"/>
    <property type="match status" value="1"/>
</dbReference>
<evidence type="ECO:0000313" key="6">
    <source>
        <dbReference type="Proteomes" id="UP000462931"/>
    </source>
</evidence>
<reference evidence="5 6" key="1">
    <citation type="submission" date="2019-11" db="EMBL/GenBank/DDBJ databases">
        <authorList>
            <person name="Cheng Q."/>
            <person name="Yang Z."/>
        </authorList>
    </citation>
    <scope>NUCLEOTIDE SEQUENCE [LARGE SCALE GENOMIC DNA]</scope>
    <source>
        <strain evidence="5 6">HX-22-1</strain>
    </source>
</reference>
<dbReference type="InterPro" id="IPR015421">
    <property type="entry name" value="PyrdxlP-dep_Trfase_major"/>
</dbReference>
<keyword evidence="6" id="KW-1185">Reference proteome</keyword>